<sequence>MAILLVGTVATIIVDISVKEAEVMVVGDFVVQTTEATVLPRQAVKSAVPIEDNSAVLALEGCRSGMKEGGKFASGGAVEVVVDLIVVDLAILA</sequence>
<proteinExistence type="predicted"/>
<keyword evidence="1" id="KW-0732">Signal</keyword>
<organism evidence="2 3">
    <name type="scientific">Stephania cephalantha</name>
    <dbReference type="NCBI Taxonomy" id="152367"/>
    <lineage>
        <taxon>Eukaryota</taxon>
        <taxon>Viridiplantae</taxon>
        <taxon>Streptophyta</taxon>
        <taxon>Embryophyta</taxon>
        <taxon>Tracheophyta</taxon>
        <taxon>Spermatophyta</taxon>
        <taxon>Magnoliopsida</taxon>
        <taxon>Ranunculales</taxon>
        <taxon>Menispermaceae</taxon>
        <taxon>Menispermoideae</taxon>
        <taxon>Cissampelideae</taxon>
        <taxon>Stephania</taxon>
    </lineage>
</organism>
<accession>A0AAP0PKT2</accession>
<evidence type="ECO:0000313" key="2">
    <source>
        <dbReference type="EMBL" id="KAK9147652.1"/>
    </source>
</evidence>
<keyword evidence="3" id="KW-1185">Reference proteome</keyword>
<dbReference type="Proteomes" id="UP001419268">
    <property type="component" value="Unassembled WGS sequence"/>
</dbReference>
<evidence type="ECO:0000313" key="3">
    <source>
        <dbReference type="Proteomes" id="UP001419268"/>
    </source>
</evidence>
<name>A0AAP0PKT2_9MAGN</name>
<gene>
    <name evidence="2" type="ORF">Scep_006409</name>
</gene>
<dbReference type="AlphaFoldDB" id="A0AAP0PKT2"/>
<feature type="chain" id="PRO_5042820005" evidence="1">
    <location>
        <begin position="22"/>
        <end position="93"/>
    </location>
</feature>
<evidence type="ECO:0000256" key="1">
    <source>
        <dbReference type="SAM" id="SignalP"/>
    </source>
</evidence>
<comment type="caution">
    <text evidence="2">The sequence shown here is derived from an EMBL/GenBank/DDBJ whole genome shotgun (WGS) entry which is preliminary data.</text>
</comment>
<reference evidence="2 3" key="1">
    <citation type="submission" date="2024-01" db="EMBL/GenBank/DDBJ databases">
        <title>Genome assemblies of Stephania.</title>
        <authorList>
            <person name="Yang L."/>
        </authorList>
    </citation>
    <scope>NUCLEOTIDE SEQUENCE [LARGE SCALE GENOMIC DNA]</scope>
    <source>
        <strain evidence="2">JXDWG</strain>
        <tissue evidence="2">Leaf</tissue>
    </source>
</reference>
<feature type="signal peptide" evidence="1">
    <location>
        <begin position="1"/>
        <end position="21"/>
    </location>
</feature>
<dbReference type="EMBL" id="JBBNAG010000003">
    <property type="protein sequence ID" value="KAK9147652.1"/>
    <property type="molecule type" value="Genomic_DNA"/>
</dbReference>
<protein>
    <submittedName>
        <fullName evidence="2">Uncharacterized protein</fullName>
    </submittedName>
</protein>